<evidence type="ECO:0000256" key="5">
    <source>
        <dbReference type="ARBA" id="ARBA00023043"/>
    </source>
</evidence>
<dbReference type="InterPro" id="IPR036770">
    <property type="entry name" value="Ankyrin_rpt-contain_sf"/>
</dbReference>
<evidence type="ECO:0000256" key="7">
    <source>
        <dbReference type="ARBA" id="ARBA00030621"/>
    </source>
</evidence>
<dbReference type="GO" id="GO:0043124">
    <property type="term" value="P:negative regulation of canonical NF-kappaB signal transduction"/>
    <property type="evidence" value="ECO:0007669"/>
    <property type="project" value="InterPro"/>
</dbReference>
<keyword evidence="5 9" id="KW-0040">ANK repeat</keyword>
<dbReference type="SUPFAM" id="SSF48403">
    <property type="entry name" value="Ankyrin repeat"/>
    <property type="match status" value="1"/>
</dbReference>
<keyword evidence="3" id="KW-0597">Phosphoprotein</keyword>
<evidence type="ECO:0000256" key="2">
    <source>
        <dbReference type="ARBA" id="ARBA00014259"/>
    </source>
</evidence>
<dbReference type="SMART" id="SM00248">
    <property type="entry name" value="ANK"/>
    <property type="match status" value="2"/>
</dbReference>
<protein>
    <recommendedName>
        <fullName evidence="2">NF-kappa-B inhibitor-like protein 1</fullName>
    </recommendedName>
    <alternativeName>
        <fullName evidence="7">Inhibitor of kappa B-like protein</fullName>
    </alternativeName>
    <alternativeName>
        <fullName evidence="8">Nuclear factor of kappa light polypeptide gene enhancer in B-cells inhibitor-like 1</fullName>
    </alternativeName>
</protein>
<comment type="caution">
    <text evidence="11">The sequence shown here is derived from an EMBL/GenBank/DDBJ whole genome shotgun (WGS) entry which is preliminary data.</text>
</comment>
<dbReference type="Pfam" id="PF12796">
    <property type="entry name" value="Ank_2"/>
    <property type="match status" value="1"/>
</dbReference>
<comment type="subcellular location">
    <subcellularLocation>
        <location evidence="1">Nucleus</location>
    </subcellularLocation>
</comment>
<evidence type="ECO:0000256" key="6">
    <source>
        <dbReference type="ARBA" id="ARBA00023242"/>
    </source>
</evidence>
<dbReference type="PANTHER" id="PTHR15263">
    <property type="entry name" value="I-KAPPA-B-LIKE PROTEIN IKBL"/>
    <property type="match status" value="1"/>
</dbReference>
<feature type="repeat" description="ANK" evidence="9">
    <location>
        <begin position="41"/>
        <end position="73"/>
    </location>
</feature>
<proteinExistence type="predicted"/>
<evidence type="ECO:0000256" key="10">
    <source>
        <dbReference type="SAM" id="MobiDB-lite"/>
    </source>
</evidence>
<evidence type="ECO:0000313" key="12">
    <source>
        <dbReference type="Proteomes" id="UP001274896"/>
    </source>
</evidence>
<accession>A0AAE0UXC2</accession>
<feature type="region of interest" description="Disordered" evidence="10">
    <location>
        <begin position="195"/>
        <end position="250"/>
    </location>
</feature>
<evidence type="ECO:0000256" key="4">
    <source>
        <dbReference type="ARBA" id="ARBA00022737"/>
    </source>
</evidence>
<keyword evidence="6" id="KW-0539">Nucleus</keyword>
<dbReference type="InterPro" id="IPR002110">
    <property type="entry name" value="Ankyrin_rpt"/>
</dbReference>
<gene>
    <name evidence="11" type="ORF">QTP70_015826</name>
</gene>
<keyword evidence="12" id="KW-1185">Reference proteome</keyword>
<reference evidence="11" key="1">
    <citation type="submission" date="2023-06" db="EMBL/GenBank/DDBJ databases">
        <title>Male Hemibagrus guttatus genome.</title>
        <authorList>
            <person name="Bian C."/>
        </authorList>
    </citation>
    <scope>NUCLEOTIDE SEQUENCE</scope>
    <source>
        <strain evidence="11">Male_cb2023</strain>
        <tissue evidence="11">Muscle</tissue>
    </source>
</reference>
<dbReference type="PANTHER" id="PTHR15263:SF1">
    <property type="entry name" value="NF-KAPPA-B INHIBITOR-LIKE PROTEIN 1"/>
    <property type="match status" value="1"/>
</dbReference>
<dbReference type="GO" id="GO:0005634">
    <property type="term" value="C:nucleus"/>
    <property type="evidence" value="ECO:0007669"/>
    <property type="project" value="UniProtKB-SubCell"/>
</dbReference>
<evidence type="ECO:0000256" key="9">
    <source>
        <dbReference type="PROSITE-ProRule" id="PRU00023"/>
    </source>
</evidence>
<dbReference type="PROSITE" id="PS50088">
    <property type="entry name" value="ANK_REPEAT"/>
    <property type="match status" value="1"/>
</dbReference>
<evidence type="ECO:0000313" key="11">
    <source>
        <dbReference type="EMBL" id="KAK3521734.1"/>
    </source>
</evidence>
<dbReference type="InterPro" id="IPR038753">
    <property type="entry name" value="NFKBIL1"/>
</dbReference>
<keyword evidence="4" id="KW-0677">Repeat</keyword>
<dbReference type="EMBL" id="JAUCMX010000015">
    <property type="protein sequence ID" value="KAK3521734.1"/>
    <property type="molecule type" value="Genomic_DNA"/>
</dbReference>
<organism evidence="11 12">
    <name type="scientific">Hemibagrus guttatus</name>
    <dbReference type="NCBI Taxonomy" id="175788"/>
    <lineage>
        <taxon>Eukaryota</taxon>
        <taxon>Metazoa</taxon>
        <taxon>Chordata</taxon>
        <taxon>Craniata</taxon>
        <taxon>Vertebrata</taxon>
        <taxon>Euteleostomi</taxon>
        <taxon>Actinopterygii</taxon>
        <taxon>Neopterygii</taxon>
        <taxon>Teleostei</taxon>
        <taxon>Ostariophysi</taxon>
        <taxon>Siluriformes</taxon>
        <taxon>Bagridae</taxon>
        <taxon>Hemibagrus</taxon>
    </lineage>
</organism>
<feature type="compositionally biased region" description="Basic residues" evidence="10">
    <location>
        <begin position="196"/>
        <end position="208"/>
    </location>
</feature>
<dbReference type="Proteomes" id="UP001274896">
    <property type="component" value="Unassembled WGS sequence"/>
</dbReference>
<evidence type="ECO:0000256" key="8">
    <source>
        <dbReference type="ARBA" id="ARBA00030802"/>
    </source>
</evidence>
<evidence type="ECO:0000256" key="1">
    <source>
        <dbReference type="ARBA" id="ARBA00004123"/>
    </source>
</evidence>
<sequence length="352" mass="41529">MASRKQKKVWRYVEEGSLLKLKSYLRKHRKDVDVNFTQGKRRRGVLHLVCSHGDDALLRLLLKHGADPLQRDRNGDTPLHLAARKALKYGKTEYDDLVVPLRKHCPAALSTPNNAGVTPHNLLQRLCFKQKWSAGADVPQRSDPEQEWREKLLGECQDEFFETFGQYDDDFLRDYEEEGDFADWAERIRREYEAKRHARARTDRKRRRKNEEEEERQRRELHTRLEKEHKEYLERASRKKNETQQGKKRRYEERCDTVFLSSSSSASLGYDDIPWPAPSGSVNQMIAVILHGVDQSDTDAFRKFLRRQQALWHPDKFFQRCGGRLQDRDRQRITDTVTALSQELNKLAQSLR</sequence>
<dbReference type="AlphaFoldDB" id="A0AAE0UXC2"/>
<name>A0AAE0UXC2_9TELE</name>
<dbReference type="Gene3D" id="1.25.40.20">
    <property type="entry name" value="Ankyrin repeat-containing domain"/>
    <property type="match status" value="1"/>
</dbReference>
<feature type="compositionally biased region" description="Basic and acidic residues" evidence="10">
    <location>
        <begin position="209"/>
        <end position="242"/>
    </location>
</feature>
<evidence type="ECO:0000256" key="3">
    <source>
        <dbReference type="ARBA" id="ARBA00022553"/>
    </source>
</evidence>